<evidence type="ECO:0000313" key="2">
    <source>
        <dbReference type="Proteomes" id="UP001239111"/>
    </source>
</evidence>
<dbReference type="Proteomes" id="UP001239111">
    <property type="component" value="Chromosome 4"/>
</dbReference>
<organism evidence="1 2">
    <name type="scientific">Eretmocerus hayati</name>
    <dbReference type="NCBI Taxonomy" id="131215"/>
    <lineage>
        <taxon>Eukaryota</taxon>
        <taxon>Metazoa</taxon>
        <taxon>Ecdysozoa</taxon>
        <taxon>Arthropoda</taxon>
        <taxon>Hexapoda</taxon>
        <taxon>Insecta</taxon>
        <taxon>Pterygota</taxon>
        <taxon>Neoptera</taxon>
        <taxon>Endopterygota</taxon>
        <taxon>Hymenoptera</taxon>
        <taxon>Apocrita</taxon>
        <taxon>Proctotrupomorpha</taxon>
        <taxon>Chalcidoidea</taxon>
        <taxon>Aphelinidae</taxon>
        <taxon>Aphelininae</taxon>
        <taxon>Eretmocerus</taxon>
    </lineage>
</organism>
<accession>A0ACC2N2N4</accession>
<keyword evidence="2" id="KW-1185">Reference proteome</keyword>
<protein>
    <submittedName>
        <fullName evidence="1">Uncharacterized protein</fullName>
    </submittedName>
</protein>
<name>A0ACC2N2N4_9HYME</name>
<evidence type="ECO:0000313" key="1">
    <source>
        <dbReference type="EMBL" id="KAJ8664998.1"/>
    </source>
</evidence>
<sequence length="146" mass="16561">MRESEHFLVAREARVYLPFRISRSGDDTGIPTEFHESSPEPTQKKLKQGNWTELGNLLEGSVEEDMLHVNTDITTSSVPSSIWVPTGAGFAKYASEESHGSRVVKLDICDFETCFKKNKKHWWRDASFRSTVVLTSKHQAALNLTY</sequence>
<dbReference type="EMBL" id="CM056744">
    <property type="protein sequence ID" value="KAJ8664998.1"/>
    <property type="molecule type" value="Genomic_DNA"/>
</dbReference>
<reference evidence="1" key="1">
    <citation type="submission" date="2023-04" db="EMBL/GenBank/DDBJ databases">
        <title>A chromosome-level genome assembly of the parasitoid wasp Eretmocerus hayati.</title>
        <authorList>
            <person name="Zhong Y."/>
            <person name="Liu S."/>
            <person name="Liu Y."/>
        </authorList>
    </citation>
    <scope>NUCLEOTIDE SEQUENCE</scope>
    <source>
        <strain evidence="1">ZJU_SS_LIU_2023</strain>
    </source>
</reference>
<comment type="caution">
    <text evidence="1">The sequence shown here is derived from an EMBL/GenBank/DDBJ whole genome shotgun (WGS) entry which is preliminary data.</text>
</comment>
<proteinExistence type="predicted"/>
<gene>
    <name evidence="1" type="ORF">QAD02_006660</name>
</gene>